<protein>
    <submittedName>
        <fullName evidence="1">SDR family oxidoreductase</fullName>
    </submittedName>
</protein>
<accession>A0ACC6RP70</accession>
<dbReference type="Proteomes" id="UP001392318">
    <property type="component" value="Unassembled WGS sequence"/>
</dbReference>
<reference evidence="1" key="1">
    <citation type="submission" date="2024-01" db="EMBL/GenBank/DDBJ databases">
        <title>The diversity of rhizobia nodulating Mimosa spp. in eleven states of Brazil covering several biomes is determined by host plant, location, and edaphic factors.</title>
        <authorList>
            <person name="Rouws L."/>
            <person name="Barauna A."/>
            <person name="Beukes C."/>
            <person name="De Faria S.M."/>
            <person name="Gross E."/>
            <person name="Dos Reis Junior F.B."/>
            <person name="Simon M."/>
            <person name="Maluk M."/>
            <person name="Odee D.W."/>
            <person name="Kenicer G."/>
            <person name="Young J.P.W."/>
            <person name="Reis V.M."/>
            <person name="Zilli J."/>
            <person name="James E.K."/>
        </authorList>
    </citation>
    <scope>NUCLEOTIDE SEQUENCE</scope>
    <source>
        <strain evidence="1">JPY452</strain>
    </source>
</reference>
<evidence type="ECO:0000313" key="2">
    <source>
        <dbReference type="Proteomes" id="UP001392318"/>
    </source>
</evidence>
<name>A0ACC6RP70_9BURK</name>
<gene>
    <name evidence="1" type="ORF">VSR83_25445</name>
</gene>
<sequence>MSDADDVVIISGGSRGLGLALVRTCLSAGRRVATFSRARTGDIDDLIERDTHAARFHWQAVDSTDSAAVSQFVAGVADRWGGVSSLVNNAGVSHDGLLALMREDAIEQMIAVNLTGTILLTQSCAKWMLRANRGAIVNIASVNAIRGHAGVAVYSATKAALDGLTRSLARELGACNVRVNSVAPGYFESDMVQHLDEKARARIARRTPLGRLADTTDITNVVEFLISDRASFVTGQTVAVDGGITC</sequence>
<proteinExistence type="predicted"/>
<keyword evidence="2" id="KW-1185">Reference proteome</keyword>
<evidence type="ECO:0000313" key="1">
    <source>
        <dbReference type="EMBL" id="MEM5403354.1"/>
    </source>
</evidence>
<organism evidence="1 2">
    <name type="scientific">Paraburkholderia unamae</name>
    <dbReference type="NCBI Taxonomy" id="219649"/>
    <lineage>
        <taxon>Bacteria</taxon>
        <taxon>Pseudomonadati</taxon>
        <taxon>Pseudomonadota</taxon>
        <taxon>Betaproteobacteria</taxon>
        <taxon>Burkholderiales</taxon>
        <taxon>Burkholderiaceae</taxon>
        <taxon>Paraburkholderia</taxon>
    </lineage>
</organism>
<dbReference type="EMBL" id="JAYMRU010000020">
    <property type="protein sequence ID" value="MEM5403354.1"/>
    <property type="molecule type" value="Genomic_DNA"/>
</dbReference>
<comment type="caution">
    <text evidence="1">The sequence shown here is derived from an EMBL/GenBank/DDBJ whole genome shotgun (WGS) entry which is preliminary data.</text>
</comment>